<keyword evidence="2" id="KW-0472">Membrane</keyword>
<feature type="transmembrane region" description="Helical" evidence="2">
    <location>
        <begin position="12"/>
        <end position="29"/>
    </location>
</feature>
<evidence type="ECO:0000259" key="3">
    <source>
        <dbReference type="Pfam" id="PF03407"/>
    </source>
</evidence>
<proteinExistence type="predicted"/>
<name>A0A811P0Q1_9POAL</name>
<dbReference type="Pfam" id="PF03407">
    <property type="entry name" value="Nucleotid_trans"/>
    <property type="match status" value="1"/>
</dbReference>
<gene>
    <name evidence="4" type="ORF">NCGR_LOCUS23554</name>
</gene>
<organism evidence="4 5">
    <name type="scientific">Miscanthus lutarioriparius</name>
    <dbReference type="NCBI Taxonomy" id="422564"/>
    <lineage>
        <taxon>Eukaryota</taxon>
        <taxon>Viridiplantae</taxon>
        <taxon>Streptophyta</taxon>
        <taxon>Embryophyta</taxon>
        <taxon>Tracheophyta</taxon>
        <taxon>Spermatophyta</taxon>
        <taxon>Magnoliopsida</taxon>
        <taxon>Liliopsida</taxon>
        <taxon>Poales</taxon>
        <taxon>Poaceae</taxon>
        <taxon>PACMAD clade</taxon>
        <taxon>Panicoideae</taxon>
        <taxon>Andropogonodae</taxon>
        <taxon>Andropogoneae</taxon>
        <taxon>Saccharinae</taxon>
        <taxon>Miscanthus</taxon>
    </lineage>
</organism>
<dbReference type="OrthoDB" id="600705at2759"/>
<evidence type="ECO:0000313" key="5">
    <source>
        <dbReference type="Proteomes" id="UP000604825"/>
    </source>
</evidence>
<dbReference type="EMBL" id="CAJGYO010000006">
    <property type="protein sequence ID" value="CAD6235294.1"/>
    <property type="molecule type" value="Genomic_DNA"/>
</dbReference>
<dbReference type="AlphaFoldDB" id="A0A811P0Q1"/>
<sequence length="468" mass="52964">MGLGGKDSSHLVSFLIGAALPTAFLLFLASDRLGDGLSSISMSWGSSGTRQSAGPRVQESDNTTTHDQEVGFAGLAELLPRVAMEDRTVILTLVNEAWAQPGSLLDIYRESFKNGEDIEHFLNHVLVIAIDAGGFGRCKAVHPHCYLLEVNKSTANLSSANRFMTKEFLELVWLKLSFQQRILELGYSFLFTDADMIWLRNPFHHISVYADMSLSTDYFRDAFAPLNNTLNTGLYYMRSTNRSIEMLRYWRAARARFPGGSEQGVFNEIKHELITKLQARIEAVETVYFSGFCEYHANLNRACTMHANCCIGLANKVLDLKDAALDWRNYTRLTQEERKKGGFKWTPPARCWKTIGPEDTAHIIFGCTNTQQFWNAVGITTNEDWPIARLKEIQCPDHIPQKHFGSFVLLCSWHIWKWRNTIAIRKEQMTVTGALSACKLEAYIWGARLKPDDRHIATTWCSILSSAM</sequence>
<evidence type="ECO:0000313" key="4">
    <source>
        <dbReference type="EMBL" id="CAD6235294.1"/>
    </source>
</evidence>
<keyword evidence="2" id="KW-1133">Transmembrane helix</keyword>
<evidence type="ECO:0000256" key="2">
    <source>
        <dbReference type="SAM" id="Phobius"/>
    </source>
</evidence>
<dbReference type="InterPro" id="IPR005069">
    <property type="entry name" value="Nucl-diP-sugar_transferase"/>
</dbReference>
<reference evidence="4" key="1">
    <citation type="submission" date="2020-10" db="EMBL/GenBank/DDBJ databases">
        <authorList>
            <person name="Han B."/>
            <person name="Lu T."/>
            <person name="Zhao Q."/>
            <person name="Huang X."/>
            <person name="Zhao Y."/>
        </authorList>
    </citation>
    <scope>NUCLEOTIDE SEQUENCE</scope>
</reference>
<comment type="caution">
    <text evidence="4">The sequence shown here is derived from an EMBL/GenBank/DDBJ whole genome shotgun (WGS) entry which is preliminary data.</text>
</comment>
<keyword evidence="5" id="KW-1185">Reference proteome</keyword>
<dbReference type="InterPro" id="IPR044821">
    <property type="entry name" value="At1g28695/At4g15970-like"/>
</dbReference>
<dbReference type="PANTHER" id="PTHR46038:SF28">
    <property type="entry name" value="NUCLEOTIDE-DIPHOSPHO-SUGAR TRANSFERASE DOMAIN-CONTAINING PROTEIN"/>
    <property type="match status" value="1"/>
</dbReference>
<accession>A0A811P0Q1</accession>
<keyword evidence="2" id="KW-0812">Transmembrane</keyword>
<feature type="domain" description="Nucleotide-diphospho-sugar transferase" evidence="3">
    <location>
        <begin position="121"/>
        <end position="320"/>
    </location>
</feature>
<dbReference type="PANTHER" id="PTHR46038">
    <property type="entry name" value="EXPRESSED PROTEIN-RELATED"/>
    <property type="match status" value="1"/>
</dbReference>
<protein>
    <recommendedName>
        <fullName evidence="3">Nucleotide-diphospho-sugar transferase domain-containing protein</fullName>
    </recommendedName>
</protein>
<evidence type="ECO:0000256" key="1">
    <source>
        <dbReference type="SAM" id="MobiDB-lite"/>
    </source>
</evidence>
<feature type="region of interest" description="Disordered" evidence="1">
    <location>
        <begin position="44"/>
        <end position="66"/>
    </location>
</feature>
<dbReference type="Proteomes" id="UP000604825">
    <property type="component" value="Unassembled WGS sequence"/>
</dbReference>